<name>A0ABS8VY87_9PROT</name>
<protein>
    <submittedName>
        <fullName evidence="1">Uncharacterized protein</fullName>
    </submittedName>
</protein>
<proteinExistence type="predicted"/>
<comment type="caution">
    <text evidence="1">The sequence shown here is derived from an EMBL/GenBank/DDBJ whole genome shotgun (WGS) entry which is preliminary data.</text>
</comment>
<reference evidence="1 2" key="1">
    <citation type="submission" date="2021-12" db="EMBL/GenBank/DDBJ databases">
        <title>Genome sequence of Acetobacter sicerae DmPark20a_162.</title>
        <authorList>
            <person name="Chaston J.M."/>
        </authorList>
    </citation>
    <scope>NUCLEOTIDE SEQUENCE [LARGE SCALE GENOMIC DNA]</scope>
    <source>
        <strain evidence="1 2">DmPark20a_162</strain>
    </source>
</reference>
<evidence type="ECO:0000313" key="1">
    <source>
        <dbReference type="EMBL" id="MCE0743887.1"/>
    </source>
</evidence>
<accession>A0ABS8VY87</accession>
<gene>
    <name evidence="1" type="ORF">LWC05_08300</name>
</gene>
<dbReference type="EMBL" id="JAJSOJ010000024">
    <property type="protein sequence ID" value="MCE0743887.1"/>
    <property type="molecule type" value="Genomic_DNA"/>
</dbReference>
<dbReference type="RefSeq" id="WP_232877484.1">
    <property type="nucleotide sequence ID" value="NZ_JAJSOJ010000024.1"/>
</dbReference>
<dbReference type="Proteomes" id="UP001521074">
    <property type="component" value="Unassembled WGS sequence"/>
</dbReference>
<keyword evidence="2" id="KW-1185">Reference proteome</keyword>
<organism evidence="1 2">
    <name type="scientific">Acetobacter sicerae</name>
    <dbReference type="NCBI Taxonomy" id="85325"/>
    <lineage>
        <taxon>Bacteria</taxon>
        <taxon>Pseudomonadati</taxon>
        <taxon>Pseudomonadota</taxon>
        <taxon>Alphaproteobacteria</taxon>
        <taxon>Acetobacterales</taxon>
        <taxon>Acetobacteraceae</taxon>
        <taxon>Acetobacter</taxon>
    </lineage>
</organism>
<evidence type="ECO:0000313" key="2">
    <source>
        <dbReference type="Proteomes" id="UP001521074"/>
    </source>
</evidence>
<sequence>MDNAAIGTGPFFMTESVVNEMAACGFRSTTGEAISYKSDLHPLFLKEMAFRYNLVDTGGSGMHARSSPTQDVIRAMSHILEGTCVSRVRGIKAYQKAAYDYIKGDIREALLGEFGSPIKSALEAVRYCRNTYRAFLENANFPASEHRTFLVEFLPAMQRSTYGPPISRNEELLALIDHGTVELIGGVCISAEVKPDTGKTNVSLFGSDIARTITADTYIVASCPVVDLSAHGEGVYRDLVRGGVLSMFYKGGLSIGGIDVDIDGSPRHSGPDNRIWVLGYPTEGSHFFTYALPHTTLYSRHQRDADICAAAVLRKLLP</sequence>